<dbReference type="EMBL" id="VSSQ01036189">
    <property type="protein sequence ID" value="MPM88598.1"/>
    <property type="molecule type" value="Genomic_DNA"/>
</dbReference>
<gene>
    <name evidence="1" type="ORF">SDC9_135702</name>
</gene>
<evidence type="ECO:0000313" key="1">
    <source>
        <dbReference type="EMBL" id="MPM88598.1"/>
    </source>
</evidence>
<name>A0A645DHV7_9ZZZZ</name>
<organism evidence="1">
    <name type="scientific">bioreactor metagenome</name>
    <dbReference type="NCBI Taxonomy" id="1076179"/>
    <lineage>
        <taxon>unclassified sequences</taxon>
        <taxon>metagenomes</taxon>
        <taxon>ecological metagenomes</taxon>
    </lineage>
</organism>
<proteinExistence type="predicted"/>
<reference evidence="1" key="1">
    <citation type="submission" date="2019-08" db="EMBL/GenBank/DDBJ databases">
        <authorList>
            <person name="Kucharzyk K."/>
            <person name="Murdoch R.W."/>
            <person name="Higgins S."/>
            <person name="Loffler F."/>
        </authorList>
    </citation>
    <scope>NUCLEOTIDE SEQUENCE</scope>
</reference>
<comment type="caution">
    <text evidence="1">The sequence shown here is derived from an EMBL/GenBank/DDBJ whole genome shotgun (WGS) entry which is preliminary data.</text>
</comment>
<sequence length="141" mass="16526">MFPPCLIKLRGSDVETVCILFSVQYDVERIEGNMIARLEFFSNVAWRIRAEDDLLIVHLLAPPEREFPYSSKRTCERQPAHETESRIPAQSRQSAAVLIIKSHFERLRKYFVLQVHIQTRQPKLLIRRDLVKRIQIGTKIA</sequence>
<protein>
    <submittedName>
        <fullName evidence="1">Uncharacterized protein</fullName>
    </submittedName>
</protein>
<dbReference type="AlphaFoldDB" id="A0A645DHV7"/>
<accession>A0A645DHV7</accession>